<protein>
    <submittedName>
        <fullName evidence="1">Uncharacterized protein</fullName>
    </submittedName>
</protein>
<proteinExistence type="predicted"/>
<comment type="caution">
    <text evidence="1">The sequence shown here is derived from an EMBL/GenBank/DDBJ whole genome shotgun (WGS) entry which is preliminary data.</text>
</comment>
<gene>
    <name evidence="1" type="ORF">IHE45_17G058300</name>
</gene>
<reference evidence="2" key="1">
    <citation type="journal article" date="2022" name="Nat. Commun.">
        <title>Chromosome evolution and the genetic basis of agronomically important traits in greater yam.</title>
        <authorList>
            <person name="Bredeson J.V."/>
            <person name="Lyons J.B."/>
            <person name="Oniyinde I.O."/>
            <person name="Okereke N.R."/>
            <person name="Kolade O."/>
            <person name="Nnabue I."/>
            <person name="Nwadili C.O."/>
            <person name="Hribova E."/>
            <person name="Parker M."/>
            <person name="Nwogha J."/>
            <person name="Shu S."/>
            <person name="Carlson J."/>
            <person name="Kariba R."/>
            <person name="Muthemba S."/>
            <person name="Knop K."/>
            <person name="Barton G.J."/>
            <person name="Sherwood A.V."/>
            <person name="Lopez-Montes A."/>
            <person name="Asiedu R."/>
            <person name="Jamnadass R."/>
            <person name="Muchugi A."/>
            <person name="Goodstein D."/>
            <person name="Egesi C.N."/>
            <person name="Featherston J."/>
            <person name="Asfaw A."/>
            <person name="Simpson G.G."/>
            <person name="Dolezel J."/>
            <person name="Hendre P.S."/>
            <person name="Van Deynze A."/>
            <person name="Kumar P.L."/>
            <person name="Obidiegwu J.E."/>
            <person name="Bhattacharjee R."/>
            <person name="Rokhsar D.S."/>
        </authorList>
    </citation>
    <scope>NUCLEOTIDE SEQUENCE [LARGE SCALE GENOMIC DNA]</scope>
    <source>
        <strain evidence="2">cv. TDa95/00328</strain>
    </source>
</reference>
<dbReference type="Proteomes" id="UP000827976">
    <property type="component" value="Chromosome 17"/>
</dbReference>
<evidence type="ECO:0000313" key="2">
    <source>
        <dbReference type="Proteomes" id="UP000827976"/>
    </source>
</evidence>
<accession>A0ACB7UCM4</accession>
<name>A0ACB7UCM4_DIOAL</name>
<keyword evidence="2" id="KW-1185">Reference proteome</keyword>
<evidence type="ECO:0000313" key="1">
    <source>
        <dbReference type="EMBL" id="KAH7658012.1"/>
    </source>
</evidence>
<organism evidence="1 2">
    <name type="scientific">Dioscorea alata</name>
    <name type="common">Purple yam</name>
    <dbReference type="NCBI Taxonomy" id="55571"/>
    <lineage>
        <taxon>Eukaryota</taxon>
        <taxon>Viridiplantae</taxon>
        <taxon>Streptophyta</taxon>
        <taxon>Embryophyta</taxon>
        <taxon>Tracheophyta</taxon>
        <taxon>Spermatophyta</taxon>
        <taxon>Magnoliopsida</taxon>
        <taxon>Liliopsida</taxon>
        <taxon>Dioscoreales</taxon>
        <taxon>Dioscoreaceae</taxon>
        <taxon>Dioscorea</taxon>
    </lineage>
</organism>
<sequence>MVFSESLCCFRGWITSRKLGMLMALLMASYFWRMSKCYHTLFTFIITL</sequence>
<dbReference type="EMBL" id="CM037027">
    <property type="protein sequence ID" value="KAH7658012.1"/>
    <property type="molecule type" value="Genomic_DNA"/>
</dbReference>